<reference evidence="7" key="1">
    <citation type="submission" date="2021-12" db="EMBL/GenBank/DDBJ databases">
        <authorList>
            <person name="King R."/>
        </authorList>
    </citation>
    <scope>NUCLEOTIDE SEQUENCE</scope>
</reference>
<proteinExistence type="predicted"/>
<gene>
    <name evidence="7" type="ORF">BEMITA_LOCUS1001</name>
</gene>
<keyword evidence="8" id="KW-1185">Reference proteome</keyword>
<dbReference type="PANTHER" id="PTHR44755:SF8">
    <property type="entry name" value="RECEPTOR LIGAND BINDING REGION DOMAIN-CONTAINING PROTEIN"/>
    <property type="match status" value="1"/>
</dbReference>
<dbReference type="PANTHER" id="PTHR44755">
    <property type="entry name" value="NATRIURETIC PEPTIDE RECEPTOR 3-RELATED"/>
    <property type="match status" value="1"/>
</dbReference>
<evidence type="ECO:0000313" key="7">
    <source>
        <dbReference type="EMBL" id="CAH0381338.1"/>
    </source>
</evidence>
<evidence type="ECO:0000256" key="5">
    <source>
        <dbReference type="SAM" id="Phobius"/>
    </source>
</evidence>
<dbReference type="GO" id="GO:0007165">
    <property type="term" value="P:signal transduction"/>
    <property type="evidence" value="ECO:0007669"/>
    <property type="project" value="TreeGrafter"/>
</dbReference>
<evidence type="ECO:0000256" key="3">
    <source>
        <dbReference type="ARBA" id="ARBA00022989"/>
    </source>
</evidence>
<dbReference type="Proteomes" id="UP001152759">
    <property type="component" value="Chromosome 1"/>
</dbReference>
<sequence length="195" mass="22128">MCPVHPEIKCAPSTLTDVLLFILSLMALICSGSYWGDHNWEVGDKFDSDARKAYEALLRVSLLEPTSPKFQDFAEVVRQRAQNEYNYTYSDDEDVNFFVGAFYDGVYLLGMALNETLTKGGDIHDGKAITRLMWSRDFHGMAYAFYKCIYMCVCVCVCVRARAGVCVCVCEGVCVCVRERVRKRLRERVCVCVCV</sequence>
<name>A0A9N9ZZZ1_BEMTA</name>
<keyword evidence="3 5" id="KW-1133">Transmembrane helix</keyword>
<dbReference type="GO" id="GO:0017046">
    <property type="term" value="F:peptide hormone binding"/>
    <property type="evidence" value="ECO:0007669"/>
    <property type="project" value="TreeGrafter"/>
</dbReference>
<evidence type="ECO:0000256" key="2">
    <source>
        <dbReference type="ARBA" id="ARBA00022692"/>
    </source>
</evidence>
<evidence type="ECO:0000256" key="1">
    <source>
        <dbReference type="ARBA" id="ARBA00004370"/>
    </source>
</evidence>
<evidence type="ECO:0000313" key="8">
    <source>
        <dbReference type="Proteomes" id="UP001152759"/>
    </source>
</evidence>
<comment type="subcellular location">
    <subcellularLocation>
        <location evidence="1">Membrane</location>
    </subcellularLocation>
</comment>
<evidence type="ECO:0000256" key="4">
    <source>
        <dbReference type="ARBA" id="ARBA00023136"/>
    </source>
</evidence>
<dbReference type="InterPro" id="IPR052612">
    <property type="entry name" value="ANP_Clearance_Receptor"/>
</dbReference>
<dbReference type="Pfam" id="PF01094">
    <property type="entry name" value="ANF_receptor"/>
    <property type="match status" value="1"/>
</dbReference>
<dbReference type="GO" id="GO:0038023">
    <property type="term" value="F:signaling receptor activity"/>
    <property type="evidence" value="ECO:0007669"/>
    <property type="project" value="TreeGrafter"/>
</dbReference>
<feature type="transmembrane region" description="Helical" evidence="5">
    <location>
        <begin position="18"/>
        <end position="36"/>
    </location>
</feature>
<protein>
    <recommendedName>
        <fullName evidence="6">Receptor ligand binding region domain-containing protein</fullName>
    </recommendedName>
</protein>
<keyword evidence="2 5" id="KW-0812">Transmembrane</keyword>
<accession>A0A9N9ZZZ1</accession>
<organism evidence="7 8">
    <name type="scientific">Bemisia tabaci</name>
    <name type="common">Sweetpotato whitefly</name>
    <name type="synonym">Aleurodes tabaci</name>
    <dbReference type="NCBI Taxonomy" id="7038"/>
    <lineage>
        <taxon>Eukaryota</taxon>
        <taxon>Metazoa</taxon>
        <taxon>Ecdysozoa</taxon>
        <taxon>Arthropoda</taxon>
        <taxon>Hexapoda</taxon>
        <taxon>Insecta</taxon>
        <taxon>Pterygota</taxon>
        <taxon>Neoptera</taxon>
        <taxon>Paraneoptera</taxon>
        <taxon>Hemiptera</taxon>
        <taxon>Sternorrhyncha</taxon>
        <taxon>Aleyrodoidea</taxon>
        <taxon>Aleyrodidae</taxon>
        <taxon>Aleyrodinae</taxon>
        <taxon>Bemisia</taxon>
    </lineage>
</organism>
<keyword evidence="4 5" id="KW-0472">Membrane</keyword>
<feature type="domain" description="Receptor ligand binding region" evidence="6">
    <location>
        <begin position="40"/>
        <end position="141"/>
    </location>
</feature>
<dbReference type="InterPro" id="IPR028082">
    <property type="entry name" value="Peripla_BP_I"/>
</dbReference>
<dbReference type="GO" id="GO:0016020">
    <property type="term" value="C:membrane"/>
    <property type="evidence" value="ECO:0007669"/>
    <property type="project" value="UniProtKB-SubCell"/>
</dbReference>
<dbReference type="InterPro" id="IPR001828">
    <property type="entry name" value="ANF_lig-bd_rcpt"/>
</dbReference>
<dbReference type="SUPFAM" id="SSF53822">
    <property type="entry name" value="Periplasmic binding protein-like I"/>
    <property type="match status" value="1"/>
</dbReference>
<evidence type="ECO:0000259" key="6">
    <source>
        <dbReference type="Pfam" id="PF01094"/>
    </source>
</evidence>
<dbReference type="AlphaFoldDB" id="A0A9N9ZZZ1"/>
<dbReference type="EMBL" id="OU963862">
    <property type="protein sequence ID" value="CAH0381338.1"/>
    <property type="molecule type" value="Genomic_DNA"/>
</dbReference>
<dbReference type="Gene3D" id="3.40.50.2300">
    <property type="match status" value="1"/>
</dbReference>